<feature type="domain" description="N-acetyltransferase" evidence="3">
    <location>
        <begin position="3"/>
        <end position="154"/>
    </location>
</feature>
<dbReference type="GO" id="GO:0016747">
    <property type="term" value="F:acyltransferase activity, transferring groups other than amino-acyl groups"/>
    <property type="evidence" value="ECO:0007669"/>
    <property type="project" value="InterPro"/>
</dbReference>
<evidence type="ECO:0000256" key="2">
    <source>
        <dbReference type="ARBA" id="ARBA00023315"/>
    </source>
</evidence>
<dbReference type="GeneID" id="93166867"/>
<protein>
    <recommendedName>
        <fullName evidence="3">N-acetyltransferase domain-containing protein</fullName>
    </recommendedName>
</protein>
<accession>A0A0J9C7R7</accession>
<proteinExistence type="predicted"/>
<dbReference type="InterPro" id="IPR050680">
    <property type="entry name" value="YpeA/RimI_acetyltransf"/>
</dbReference>
<organism evidence="4 5">
    <name type="scientific">[Clostridium] citroniae WAL-19142</name>
    <dbReference type="NCBI Taxonomy" id="742734"/>
    <lineage>
        <taxon>Bacteria</taxon>
        <taxon>Bacillati</taxon>
        <taxon>Bacillota</taxon>
        <taxon>Clostridia</taxon>
        <taxon>Lachnospirales</taxon>
        <taxon>Lachnospiraceae</taxon>
        <taxon>Enterocloster</taxon>
    </lineage>
</organism>
<dbReference type="SUPFAM" id="SSF55729">
    <property type="entry name" value="Acyl-CoA N-acyltransferases (Nat)"/>
    <property type="match status" value="1"/>
</dbReference>
<dbReference type="Pfam" id="PF00583">
    <property type="entry name" value="Acetyltransf_1"/>
    <property type="match status" value="1"/>
</dbReference>
<evidence type="ECO:0000259" key="3">
    <source>
        <dbReference type="PROSITE" id="PS51186"/>
    </source>
</evidence>
<evidence type="ECO:0000256" key="1">
    <source>
        <dbReference type="ARBA" id="ARBA00022679"/>
    </source>
</evidence>
<dbReference type="PANTHER" id="PTHR43420">
    <property type="entry name" value="ACETYLTRANSFERASE"/>
    <property type="match status" value="1"/>
</dbReference>
<dbReference type="InterPro" id="IPR016181">
    <property type="entry name" value="Acyl_CoA_acyltransferase"/>
</dbReference>
<dbReference type="InterPro" id="IPR000182">
    <property type="entry name" value="GNAT_dom"/>
</dbReference>
<gene>
    <name evidence="4" type="ORF">HMPREF9470_01769</name>
</gene>
<dbReference type="PATRIC" id="fig|742734.4.peg.1899"/>
<dbReference type="RefSeq" id="WP_007861373.1">
    <property type="nucleotide sequence ID" value="NZ_KQ235877.1"/>
</dbReference>
<comment type="caution">
    <text evidence="4">The sequence shown here is derived from an EMBL/GenBank/DDBJ whole genome shotgun (WGS) entry which is preliminary data.</text>
</comment>
<dbReference type="AlphaFoldDB" id="A0A0J9C7R7"/>
<name>A0A0J9C7R7_9FIRM</name>
<dbReference type="Proteomes" id="UP000037392">
    <property type="component" value="Unassembled WGS sequence"/>
</dbReference>
<evidence type="ECO:0000313" key="4">
    <source>
        <dbReference type="EMBL" id="KMW21212.1"/>
    </source>
</evidence>
<sequence>MGLLYQRAGKEDLDLLADTRIQVLRAANRLDDDVDMSWVRRESYEYYAKSLGDRTHCAYLVFDKDRFVGAGGVSFYRVMPTYHNPTGWKAYIMNMYTHPEYRRKGIALHMLDLLVKEARQAGIGFISLEATEMGRPLYEKYGFVKMNDEMALPF</sequence>
<keyword evidence="2" id="KW-0012">Acyltransferase</keyword>
<dbReference type="PROSITE" id="PS51186">
    <property type="entry name" value="GNAT"/>
    <property type="match status" value="1"/>
</dbReference>
<keyword evidence="1" id="KW-0808">Transferase</keyword>
<dbReference type="OrthoDB" id="119498at2"/>
<dbReference type="CDD" id="cd04301">
    <property type="entry name" value="NAT_SF"/>
    <property type="match status" value="1"/>
</dbReference>
<dbReference type="Gene3D" id="3.40.630.30">
    <property type="match status" value="1"/>
</dbReference>
<evidence type="ECO:0000313" key="5">
    <source>
        <dbReference type="Proteomes" id="UP000037392"/>
    </source>
</evidence>
<dbReference type="EMBL" id="ADLK01000016">
    <property type="protein sequence ID" value="KMW21212.1"/>
    <property type="molecule type" value="Genomic_DNA"/>
</dbReference>
<dbReference type="PANTHER" id="PTHR43420:SF12">
    <property type="entry name" value="N-ACETYLTRANSFERASE DOMAIN-CONTAINING PROTEIN"/>
    <property type="match status" value="1"/>
</dbReference>
<reference evidence="4 5" key="1">
    <citation type="submission" date="2011-04" db="EMBL/GenBank/DDBJ databases">
        <title>The Genome Sequence of Clostridium citroniae WAL-19142.</title>
        <authorList>
            <consortium name="The Broad Institute Genome Sequencing Platform"/>
            <person name="Earl A."/>
            <person name="Ward D."/>
            <person name="Feldgarden M."/>
            <person name="Gevers D."/>
            <person name="Warren Y.A."/>
            <person name="Tyrrell K.L."/>
            <person name="Citron D.M."/>
            <person name="Goldstein E.J."/>
            <person name="Daigneault M."/>
            <person name="Allen-Vercoe E."/>
            <person name="Young S.K."/>
            <person name="Zeng Q."/>
            <person name="Gargeya S."/>
            <person name="Fitzgerald M."/>
            <person name="Haas B."/>
            <person name="Abouelleil A."/>
            <person name="Alvarado L."/>
            <person name="Arachchi H.M."/>
            <person name="Berlin A."/>
            <person name="Brown A."/>
            <person name="Chapman S.B."/>
            <person name="Chen Z."/>
            <person name="Dunbar C."/>
            <person name="Freedman E."/>
            <person name="Gearin G."/>
            <person name="Gellesch M."/>
            <person name="Goldberg J."/>
            <person name="Griggs A."/>
            <person name="Gujja S."/>
            <person name="Heilman E.R."/>
            <person name="Heiman D."/>
            <person name="Howarth C."/>
            <person name="Larson L."/>
            <person name="Lui A."/>
            <person name="MacDonald P.J."/>
            <person name="Mehta T."/>
            <person name="Montmayeur A."/>
            <person name="Murphy C."/>
            <person name="Neiman D."/>
            <person name="Pearson M."/>
            <person name="Priest M."/>
            <person name="Roberts A."/>
            <person name="Saif S."/>
            <person name="Shea T."/>
            <person name="Shenoy N."/>
            <person name="Sisk P."/>
            <person name="Stolte C."/>
            <person name="Sykes S."/>
            <person name="White J."/>
            <person name="Yandava C."/>
            <person name="Wortman J."/>
            <person name="Nusbaum C."/>
            <person name="Birren B."/>
        </authorList>
    </citation>
    <scope>NUCLEOTIDE SEQUENCE [LARGE SCALE GENOMIC DNA]</scope>
    <source>
        <strain evidence="4 5">WAL-19142</strain>
    </source>
</reference>